<dbReference type="NCBIfam" id="TIGR04515">
    <property type="entry name" value="P450_rel_GT_act"/>
    <property type="match status" value="1"/>
</dbReference>
<name>A0A2C9ZNL4_9ACTN</name>
<evidence type="ECO:0008006" key="4">
    <source>
        <dbReference type="Google" id="ProtNLM"/>
    </source>
</evidence>
<evidence type="ECO:0000313" key="3">
    <source>
        <dbReference type="Proteomes" id="UP000195105"/>
    </source>
</evidence>
<dbReference type="PANTHER" id="PTHR46696:SF3">
    <property type="entry name" value="PULCHERRIMINIC ACID SYNTHASE"/>
    <property type="match status" value="1"/>
</dbReference>
<dbReference type="SUPFAM" id="SSF48264">
    <property type="entry name" value="Cytochrome P450"/>
    <property type="match status" value="1"/>
</dbReference>
<evidence type="ECO:0000256" key="1">
    <source>
        <dbReference type="ARBA" id="ARBA00010617"/>
    </source>
</evidence>
<dbReference type="RefSeq" id="WP_086599020.1">
    <property type="nucleotide sequence ID" value="NZ_NGFN01000004.1"/>
</dbReference>
<dbReference type="GO" id="GO:0016705">
    <property type="term" value="F:oxidoreductase activity, acting on paired donors, with incorporation or reduction of molecular oxygen"/>
    <property type="evidence" value="ECO:0007669"/>
    <property type="project" value="InterPro"/>
</dbReference>
<dbReference type="CDD" id="cd11036">
    <property type="entry name" value="AknT-like"/>
    <property type="match status" value="1"/>
</dbReference>
<dbReference type="PRINTS" id="PR00359">
    <property type="entry name" value="BP450"/>
</dbReference>
<reference evidence="2 3" key="1">
    <citation type="submission" date="2017-05" db="EMBL/GenBank/DDBJ databases">
        <title>Biotechnological potential of actinobacteria isolated from South African environments.</title>
        <authorList>
            <person name="Le Roes-Hill M."/>
            <person name="Prins A."/>
            <person name="Durrell K.A."/>
        </authorList>
    </citation>
    <scope>NUCLEOTIDE SEQUENCE [LARGE SCALE GENOMIC DNA]</scope>
    <source>
        <strain evidence="2 3">HMC13</strain>
    </source>
</reference>
<dbReference type="InterPro" id="IPR030958">
    <property type="entry name" value="P450-rel_GT_act"/>
</dbReference>
<organism evidence="2 3">
    <name type="scientific">Streptomyces swartbergensis</name>
    <dbReference type="NCBI Taxonomy" id="487165"/>
    <lineage>
        <taxon>Bacteria</taxon>
        <taxon>Bacillati</taxon>
        <taxon>Actinomycetota</taxon>
        <taxon>Actinomycetes</taxon>
        <taxon>Kitasatosporales</taxon>
        <taxon>Streptomycetaceae</taxon>
        <taxon>Streptomyces</taxon>
    </lineage>
</organism>
<dbReference type="Gene3D" id="1.10.630.10">
    <property type="entry name" value="Cytochrome P450"/>
    <property type="match status" value="1"/>
</dbReference>
<dbReference type="InterPro" id="IPR002397">
    <property type="entry name" value="Cyt_P450_B"/>
</dbReference>
<dbReference type="InterPro" id="IPR036396">
    <property type="entry name" value="Cyt_P450_sf"/>
</dbReference>
<dbReference type="GO" id="GO:0020037">
    <property type="term" value="F:heme binding"/>
    <property type="evidence" value="ECO:0007669"/>
    <property type="project" value="InterPro"/>
</dbReference>
<accession>A0A2C9ZNL4</accession>
<dbReference type="InterPro" id="IPR001128">
    <property type="entry name" value="Cyt_P450"/>
</dbReference>
<comment type="caution">
    <text evidence="2">The sequence shown here is derived from an EMBL/GenBank/DDBJ whole genome shotgun (WGS) entry which is preliminary data.</text>
</comment>
<comment type="similarity">
    <text evidence="1">Belongs to the cytochrome P450 family.</text>
</comment>
<dbReference type="GO" id="GO:0004497">
    <property type="term" value="F:monooxygenase activity"/>
    <property type="evidence" value="ECO:0007669"/>
    <property type="project" value="InterPro"/>
</dbReference>
<proteinExistence type="inferred from homology"/>
<dbReference type="GO" id="GO:0005506">
    <property type="term" value="F:iron ion binding"/>
    <property type="evidence" value="ECO:0007669"/>
    <property type="project" value="InterPro"/>
</dbReference>
<dbReference type="PANTHER" id="PTHR46696">
    <property type="entry name" value="P450, PUTATIVE (EUROFUNG)-RELATED"/>
    <property type="match status" value="1"/>
</dbReference>
<dbReference type="EMBL" id="NGFN01000004">
    <property type="protein sequence ID" value="OUD04940.1"/>
    <property type="molecule type" value="Genomic_DNA"/>
</dbReference>
<dbReference type="Proteomes" id="UP000195105">
    <property type="component" value="Unassembled WGS sequence"/>
</dbReference>
<protein>
    <recommendedName>
        <fullName evidence="4">P450-derived glycosyltransferase activator</fullName>
    </recommendedName>
</protein>
<keyword evidence="3" id="KW-1185">Reference proteome</keyword>
<dbReference type="Pfam" id="PF00067">
    <property type="entry name" value="p450"/>
    <property type="match status" value="1"/>
</dbReference>
<gene>
    <name evidence="2" type="ORF">CA983_01430</name>
</gene>
<sequence length="402" mass="42817">MISTKTDSELGPELMTLRGMQWIYGIKGDPYALLLRAESDDPHELGRRARDHGALMWSTAESWVTARYSTAAAVLNDPRFGVGYPKPANGAAEAAAWQVPAMHDILPLDDVYLAADREVYRRLREVTVAAVGTDFAARIAERRETEPDRLGTAFDLMTDFAHPLAAGALAGVLGMADASRLAALCAATAPALDATVCPPRLATARELITAARGLRSLLAGPAPEDVAADGFAARMLLAVVGVHLAANLTTRTVSALLDRPDVWAAVREDPDLSAAAVRETVRHTPPVRLQKLFAHEDAELAGTLVPAGAEVTVLVEAAQRDPDAFTDPDRFDLSRTDAPEPLVFTDDLYTGVLEPFAVPVATAAVTAVATRCPGLRRAEPELRRLRAPVTGGVLFLPVTTVG</sequence>
<evidence type="ECO:0000313" key="2">
    <source>
        <dbReference type="EMBL" id="OUD04940.1"/>
    </source>
</evidence>
<dbReference type="AlphaFoldDB" id="A0A2C9ZNL4"/>